<dbReference type="Proteomes" id="UP000265801">
    <property type="component" value="Unassembled WGS sequence"/>
</dbReference>
<keyword evidence="2" id="KW-1185">Reference proteome</keyword>
<evidence type="ECO:0008006" key="3">
    <source>
        <dbReference type="Google" id="ProtNLM"/>
    </source>
</evidence>
<dbReference type="Pfam" id="PF19420">
    <property type="entry name" value="DDAH_eukar"/>
    <property type="match status" value="1"/>
</dbReference>
<dbReference type="GO" id="GO:0016990">
    <property type="term" value="F:arginine deiminase activity"/>
    <property type="evidence" value="ECO:0007669"/>
    <property type="project" value="TreeGrafter"/>
</dbReference>
<name>A0A3A1R057_9BACI</name>
<dbReference type="SUPFAM" id="SSF55909">
    <property type="entry name" value="Pentein"/>
    <property type="match status" value="1"/>
</dbReference>
<evidence type="ECO:0000313" key="2">
    <source>
        <dbReference type="Proteomes" id="UP000265801"/>
    </source>
</evidence>
<sequence>MATTIRKQQTEYCDSEYDRLNKVIVCQPRYMKIEEVINETQKHFLDKNIDIETALIQHGNFVKAMKENGAEVIQLPPDQRLPEQVFTRDIGFTIGDTVYVSEMGSDIRSGEVSVLTDWLESNGLQYEKLDFSSIEGGDVIIDKDKIFVGISHRTDQGTINQLQELAEGYQVIPVPFQKKYLHLDCVFNILSPDEALVFSPAFKRKELKMLESYYDLIEVNAEEQFTMGTNVLSIGNRKVLSLPQNKGVNRSLRSYGYEVIEVDFSEIIKSGGSFRCCSMPLLRD</sequence>
<dbReference type="RefSeq" id="WP_119546475.1">
    <property type="nucleotide sequence ID" value="NZ_QXIR01000009.1"/>
</dbReference>
<comment type="caution">
    <text evidence="1">The sequence shown here is derived from an EMBL/GenBank/DDBJ whole genome shotgun (WGS) entry which is preliminary data.</text>
</comment>
<dbReference type="Gene3D" id="3.75.10.10">
    <property type="entry name" value="L-arginine/glycine Amidinotransferase, Chain A"/>
    <property type="match status" value="1"/>
</dbReference>
<evidence type="ECO:0000313" key="1">
    <source>
        <dbReference type="EMBL" id="RIW35073.1"/>
    </source>
</evidence>
<dbReference type="PANTHER" id="PTHR47271:SF2">
    <property type="entry name" value="ARGININE DEIMINASE"/>
    <property type="match status" value="1"/>
</dbReference>
<proteinExistence type="predicted"/>
<accession>A0A3A1R057</accession>
<dbReference type="EMBL" id="QXIR01000009">
    <property type="protein sequence ID" value="RIW35073.1"/>
    <property type="molecule type" value="Genomic_DNA"/>
</dbReference>
<dbReference type="GO" id="GO:0019546">
    <property type="term" value="P:L-arginine deiminase pathway"/>
    <property type="evidence" value="ECO:0007669"/>
    <property type="project" value="TreeGrafter"/>
</dbReference>
<protein>
    <recommendedName>
        <fullName evidence="3">N-dimethylarginine dimethylaminohydrolase</fullName>
    </recommendedName>
</protein>
<dbReference type="PANTHER" id="PTHR47271">
    <property type="entry name" value="ARGININE DEIMINASE"/>
    <property type="match status" value="1"/>
</dbReference>
<gene>
    <name evidence="1" type="ORF">D3H55_08470</name>
</gene>
<dbReference type="AlphaFoldDB" id="A0A3A1R057"/>
<reference evidence="1 2" key="1">
    <citation type="submission" date="2018-09" db="EMBL/GenBank/DDBJ databases">
        <title>Bacillus saliacetes sp. nov., isolated from Thai shrimp paste (Ka-pi).</title>
        <authorList>
            <person name="Daroonpunt R."/>
            <person name="Tanasupawat S."/>
            <person name="Yiamsombut S."/>
        </authorList>
    </citation>
    <scope>NUCLEOTIDE SEQUENCE [LARGE SCALE GENOMIC DNA]</scope>
    <source>
        <strain evidence="1 2">SKP7-4</strain>
    </source>
</reference>
<dbReference type="OrthoDB" id="9814070at2"/>
<organism evidence="1 2">
    <name type="scientific">Bacillus salacetis</name>
    <dbReference type="NCBI Taxonomy" id="2315464"/>
    <lineage>
        <taxon>Bacteria</taxon>
        <taxon>Bacillati</taxon>
        <taxon>Bacillota</taxon>
        <taxon>Bacilli</taxon>
        <taxon>Bacillales</taxon>
        <taxon>Bacillaceae</taxon>
        <taxon>Bacillus</taxon>
    </lineage>
</organism>